<feature type="compositionally biased region" description="Basic and acidic residues" evidence="2">
    <location>
        <begin position="336"/>
        <end position="354"/>
    </location>
</feature>
<dbReference type="EMBL" id="KV784357">
    <property type="protein sequence ID" value="OEU17966.1"/>
    <property type="molecule type" value="Genomic_DNA"/>
</dbReference>
<dbReference type="Gene3D" id="3.40.50.80">
    <property type="entry name" value="Nucleotide-binding domain of ferredoxin-NADP reductase (FNR) module"/>
    <property type="match status" value="2"/>
</dbReference>
<accession>A0A1E7FIG7</accession>
<gene>
    <name evidence="4" type="ORF">FRACYDRAFT_238397</name>
</gene>
<keyword evidence="3" id="KW-0812">Transmembrane</keyword>
<name>A0A1E7FIG7_9STRA</name>
<reference evidence="4 5" key="1">
    <citation type="submission" date="2016-09" db="EMBL/GenBank/DDBJ databases">
        <title>Extensive genetic diversity and differential bi-allelic expression allows diatom success in the polar Southern Ocean.</title>
        <authorList>
            <consortium name="DOE Joint Genome Institute"/>
            <person name="Mock T."/>
            <person name="Otillar R.P."/>
            <person name="Strauss J."/>
            <person name="Dupont C."/>
            <person name="Frickenhaus S."/>
            <person name="Maumus F."/>
            <person name="Mcmullan M."/>
            <person name="Sanges R."/>
            <person name="Schmutz J."/>
            <person name="Toseland A."/>
            <person name="Valas R."/>
            <person name="Veluchamy A."/>
            <person name="Ward B.J."/>
            <person name="Allen A."/>
            <person name="Barry K."/>
            <person name="Falciatore A."/>
            <person name="Ferrante M."/>
            <person name="Fortunato A.E."/>
            <person name="Gloeckner G."/>
            <person name="Gruber A."/>
            <person name="Hipkin R."/>
            <person name="Janech M."/>
            <person name="Kroth P."/>
            <person name="Leese F."/>
            <person name="Lindquist E."/>
            <person name="Lyon B.R."/>
            <person name="Martin J."/>
            <person name="Mayer C."/>
            <person name="Parker M."/>
            <person name="Quesneville H."/>
            <person name="Raymond J."/>
            <person name="Uhlig C."/>
            <person name="Valentin K.U."/>
            <person name="Worden A.Z."/>
            <person name="Armbrust E.V."/>
            <person name="Bowler C."/>
            <person name="Green B."/>
            <person name="Moulton V."/>
            <person name="Van Oosterhout C."/>
            <person name="Grigoriev I."/>
        </authorList>
    </citation>
    <scope>NUCLEOTIDE SEQUENCE [LARGE SCALE GENOMIC DNA]</scope>
    <source>
        <strain evidence="4 5">CCMP1102</strain>
    </source>
</reference>
<dbReference type="Proteomes" id="UP000095751">
    <property type="component" value="Unassembled WGS sequence"/>
</dbReference>
<dbReference type="PANTHER" id="PTHR11972:SF153">
    <property type="entry name" value="SUPEROXIDE-GENERATING NADPH OXIDASE HEAVY CHAIN SUBUNIT A"/>
    <property type="match status" value="1"/>
</dbReference>
<protein>
    <submittedName>
        <fullName evidence="4">Uncharacterized protein</fullName>
    </submittedName>
</protein>
<dbReference type="OrthoDB" id="167398at2759"/>
<feature type="transmembrane region" description="Helical" evidence="3">
    <location>
        <begin position="223"/>
        <end position="245"/>
    </location>
</feature>
<dbReference type="KEGG" id="fcy:FRACYDRAFT_238397"/>
<keyword evidence="3" id="KW-0472">Membrane</keyword>
<dbReference type="InterPro" id="IPR050369">
    <property type="entry name" value="RBOH/FRE"/>
</dbReference>
<evidence type="ECO:0000313" key="4">
    <source>
        <dbReference type="EMBL" id="OEU17966.1"/>
    </source>
</evidence>
<dbReference type="InterPro" id="IPR039261">
    <property type="entry name" value="FNR_nucleotide-bd"/>
</dbReference>
<sequence length="516" mass="58216">MKAVGRWTNAVYDCFSKLESRRDVAVHIRGPHGAAAMNYFEYKHIILIGSGVGVTPLLAIWKYLKSISIKARMSTTSTTLEGEKNENSNRSYDSIDNINNSNNNKSSFCISKIGSMSFVAEKYLMSMAVSLCLLSFFVFGETLVIIMQMFCNTSNNTDTISSANVLRAVLSLLALLIHGCIVIVSSLSDDENENENGDSSGNGNGYHCTSSRRCRYYFRKCKCWLEWCIITVSTCSLWAAIKWIGGEEEHDEGVGRVVNLVFSGAIVMLHAIRIFHLFHHDRKSATKTTSNSSRRSHKKSNSKTYDLTKGMLMEYIADSYRRKTLTSGSSRKSFHKDRAISKKGSDDEDQKNKDDYSKQIYSIKGIMVNKYHDEMSFATKEVRRTLQYLPSLRNITQSQTFTMEFYGTQEKQRCNDQVEVKWRTIHRAPSSFLEPGQFRCGRPNWYTILLDSISTAHHHPTTGGCSSVGVFFCGSPAIAHELTINAAKVTAQHHYSIKCLEGKICNCKLIVHCENF</sequence>
<organism evidence="4 5">
    <name type="scientific">Fragilariopsis cylindrus CCMP1102</name>
    <dbReference type="NCBI Taxonomy" id="635003"/>
    <lineage>
        <taxon>Eukaryota</taxon>
        <taxon>Sar</taxon>
        <taxon>Stramenopiles</taxon>
        <taxon>Ochrophyta</taxon>
        <taxon>Bacillariophyta</taxon>
        <taxon>Bacillariophyceae</taxon>
        <taxon>Bacillariophycidae</taxon>
        <taxon>Bacillariales</taxon>
        <taxon>Bacillariaceae</taxon>
        <taxon>Fragilariopsis</taxon>
    </lineage>
</organism>
<dbReference type="GO" id="GO:0005886">
    <property type="term" value="C:plasma membrane"/>
    <property type="evidence" value="ECO:0007669"/>
    <property type="project" value="TreeGrafter"/>
</dbReference>
<keyword evidence="5" id="KW-1185">Reference proteome</keyword>
<feature type="transmembrane region" description="Helical" evidence="3">
    <location>
        <begin position="45"/>
        <end position="64"/>
    </location>
</feature>
<evidence type="ECO:0000256" key="1">
    <source>
        <dbReference type="ARBA" id="ARBA00023002"/>
    </source>
</evidence>
<dbReference type="InParanoid" id="A0A1E7FIG7"/>
<proteinExistence type="predicted"/>
<dbReference type="AlphaFoldDB" id="A0A1E7FIG7"/>
<evidence type="ECO:0000256" key="2">
    <source>
        <dbReference type="SAM" id="MobiDB-lite"/>
    </source>
</evidence>
<dbReference type="SUPFAM" id="SSF52343">
    <property type="entry name" value="Ferredoxin reductase-like, C-terminal NADP-linked domain"/>
    <property type="match status" value="1"/>
</dbReference>
<evidence type="ECO:0000256" key="3">
    <source>
        <dbReference type="SAM" id="Phobius"/>
    </source>
</evidence>
<keyword evidence="3" id="KW-1133">Transmembrane helix</keyword>
<feature type="region of interest" description="Disordered" evidence="2">
    <location>
        <begin position="327"/>
        <end position="354"/>
    </location>
</feature>
<feature type="transmembrane region" description="Helical" evidence="3">
    <location>
        <begin position="123"/>
        <end position="146"/>
    </location>
</feature>
<keyword evidence="1" id="KW-0560">Oxidoreductase</keyword>
<feature type="transmembrane region" description="Helical" evidence="3">
    <location>
        <begin position="257"/>
        <end position="278"/>
    </location>
</feature>
<feature type="transmembrane region" description="Helical" evidence="3">
    <location>
        <begin position="166"/>
        <end position="187"/>
    </location>
</feature>
<dbReference type="PANTHER" id="PTHR11972">
    <property type="entry name" value="NADPH OXIDASE"/>
    <property type="match status" value="1"/>
</dbReference>
<dbReference type="GO" id="GO:0016491">
    <property type="term" value="F:oxidoreductase activity"/>
    <property type="evidence" value="ECO:0007669"/>
    <property type="project" value="UniProtKB-KW"/>
</dbReference>
<evidence type="ECO:0000313" key="5">
    <source>
        <dbReference type="Proteomes" id="UP000095751"/>
    </source>
</evidence>